<evidence type="ECO:0008006" key="3">
    <source>
        <dbReference type="Google" id="ProtNLM"/>
    </source>
</evidence>
<dbReference type="EMBL" id="JARBHB010000001">
    <property type="protein sequence ID" value="KAJ8894721.1"/>
    <property type="molecule type" value="Genomic_DNA"/>
</dbReference>
<accession>A0ABQ9IDM4</accession>
<dbReference type="Proteomes" id="UP001159363">
    <property type="component" value="Chromosome 1"/>
</dbReference>
<gene>
    <name evidence="1" type="ORF">PR048_000028</name>
</gene>
<comment type="caution">
    <text evidence="1">The sequence shown here is derived from an EMBL/GenBank/DDBJ whole genome shotgun (WGS) entry which is preliminary data.</text>
</comment>
<evidence type="ECO:0000313" key="1">
    <source>
        <dbReference type="EMBL" id="KAJ8894721.1"/>
    </source>
</evidence>
<protein>
    <recommendedName>
        <fullName evidence="3">DDE-1 domain-containing protein</fullName>
    </recommendedName>
</protein>
<name>A0ABQ9IDM4_9NEOP</name>
<organism evidence="1 2">
    <name type="scientific">Dryococelus australis</name>
    <dbReference type="NCBI Taxonomy" id="614101"/>
    <lineage>
        <taxon>Eukaryota</taxon>
        <taxon>Metazoa</taxon>
        <taxon>Ecdysozoa</taxon>
        <taxon>Arthropoda</taxon>
        <taxon>Hexapoda</taxon>
        <taxon>Insecta</taxon>
        <taxon>Pterygota</taxon>
        <taxon>Neoptera</taxon>
        <taxon>Polyneoptera</taxon>
        <taxon>Phasmatodea</taxon>
        <taxon>Verophasmatodea</taxon>
        <taxon>Anareolatae</taxon>
        <taxon>Phasmatidae</taxon>
        <taxon>Eurycanthinae</taxon>
        <taxon>Dryococelus</taxon>
    </lineage>
</organism>
<keyword evidence="2" id="KW-1185">Reference proteome</keyword>
<sequence>MPEWTENLPTASQVFMSPKGSMTSQTFVKYLDHFTKYKAPGPVLVIFNGASSHFDANIVHAAEAHEITLIVSPATQLRNFNH</sequence>
<evidence type="ECO:0000313" key="2">
    <source>
        <dbReference type="Proteomes" id="UP001159363"/>
    </source>
</evidence>
<proteinExistence type="predicted"/>
<reference evidence="1 2" key="1">
    <citation type="submission" date="2023-02" db="EMBL/GenBank/DDBJ databases">
        <title>LHISI_Scaffold_Assembly.</title>
        <authorList>
            <person name="Stuart O.P."/>
            <person name="Cleave R."/>
            <person name="Magrath M.J.L."/>
            <person name="Mikheyev A.S."/>
        </authorList>
    </citation>
    <scope>NUCLEOTIDE SEQUENCE [LARGE SCALE GENOMIC DNA]</scope>
    <source>
        <strain evidence="1">Daus_M_001</strain>
        <tissue evidence="1">Leg muscle</tissue>
    </source>
</reference>